<dbReference type="EMBL" id="CP111014">
    <property type="protein sequence ID" value="WAR00907.1"/>
    <property type="molecule type" value="Genomic_DNA"/>
</dbReference>
<keyword evidence="3" id="KW-1185">Reference proteome</keyword>
<accession>A0ABY7DT63</accession>
<feature type="compositionally biased region" description="Polar residues" evidence="1">
    <location>
        <begin position="15"/>
        <end position="24"/>
    </location>
</feature>
<feature type="region of interest" description="Disordered" evidence="1">
    <location>
        <begin position="15"/>
        <end position="34"/>
    </location>
</feature>
<reference evidence="2" key="1">
    <citation type="submission" date="2022-11" db="EMBL/GenBank/DDBJ databases">
        <title>Centuries of genome instability and evolution in soft-shell clam transmissible cancer (bioRxiv).</title>
        <authorList>
            <person name="Hart S.F.M."/>
            <person name="Yonemitsu M.A."/>
            <person name="Giersch R.M."/>
            <person name="Beal B.F."/>
            <person name="Arriagada G."/>
            <person name="Davis B.W."/>
            <person name="Ostrander E.A."/>
            <person name="Goff S.P."/>
            <person name="Metzger M.J."/>
        </authorList>
    </citation>
    <scope>NUCLEOTIDE SEQUENCE</scope>
    <source>
        <strain evidence="2">MELC-2E11</strain>
        <tissue evidence="2">Siphon/mantle</tissue>
    </source>
</reference>
<name>A0ABY7DT63_MYAAR</name>
<sequence>MSMYTRVQAECRCTIEQSPVSTSSDQEKEGGSKHASHINLLLSIEHGRMNGWMDTKTGEWVDIRFIASTYEIFK</sequence>
<evidence type="ECO:0000256" key="1">
    <source>
        <dbReference type="SAM" id="MobiDB-lite"/>
    </source>
</evidence>
<evidence type="ECO:0000313" key="2">
    <source>
        <dbReference type="EMBL" id="WAR00907.1"/>
    </source>
</evidence>
<gene>
    <name evidence="2" type="ORF">MAR_025279</name>
</gene>
<protein>
    <submittedName>
        <fullName evidence="2">Uncharacterized protein</fullName>
    </submittedName>
</protein>
<organism evidence="2 3">
    <name type="scientific">Mya arenaria</name>
    <name type="common">Soft-shell clam</name>
    <dbReference type="NCBI Taxonomy" id="6604"/>
    <lineage>
        <taxon>Eukaryota</taxon>
        <taxon>Metazoa</taxon>
        <taxon>Spiralia</taxon>
        <taxon>Lophotrochozoa</taxon>
        <taxon>Mollusca</taxon>
        <taxon>Bivalvia</taxon>
        <taxon>Autobranchia</taxon>
        <taxon>Heteroconchia</taxon>
        <taxon>Euheterodonta</taxon>
        <taxon>Imparidentia</taxon>
        <taxon>Neoheterodontei</taxon>
        <taxon>Myida</taxon>
        <taxon>Myoidea</taxon>
        <taxon>Myidae</taxon>
        <taxon>Mya</taxon>
    </lineage>
</organism>
<proteinExistence type="predicted"/>
<evidence type="ECO:0000313" key="3">
    <source>
        <dbReference type="Proteomes" id="UP001164746"/>
    </source>
</evidence>
<dbReference type="Proteomes" id="UP001164746">
    <property type="component" value="Chromosome 3"/>
</dbReference>